<accession>A0A839K2X2</accession>
<dbReference type="Proteomes" id="UP000574276">
    <property type="component" value="Unassembled WGS sequence"/>
</dbReference>
<reference evidence="1 2" key="1">
    <citation type="submission" date="2020-07" db="EMBL/GenBank/DDBJ databases">
        <title>Characterization and genome sequencing of isolate MD1, a novel member within the family Lachnospiraceae.</title>
        <authorList>
            <person name="Rettenmaier R."/>
            <person name="Di Bello L."/>
            <person name="Zinser C."/>
            <person name="Scheitz K."/>
            <person name="Liebl W."/>
            <person name="Zverlov V."/>
        </authorList>
    </citation>
    <scope>NUCLEOTIDE SEQUENCE [LARGE SCALE GENOMIC DNA]</scope>
    <source>
        <strain evidence="1 2">MD1</strain>
    </source>
</reference>
<dbReference type="RefSeq" id="WP_228353178.1">
    <property type="nucleotide sequence ID" value="NZ_JACEGA010000001.1"/>
</dbReference>
<dbReference type="EMBL" id="JACEGA010000001">
    <property type="protein sequence ID" value="MBB2183542.1"/>
    <property type="molecule type" value="Genomic_DNA"/>
</dbReference>
<gene>
    <name evidence="1" type="ORF">H0486_11720</name>
</gene>
<dbReference type="InterPro" id="IPR029058">
    <property type="entry name" value="AB_hydrolase_fold"/>
</dbReference>
<dbReference type="AlphaFoldDB" id="A0A839K2X2"/>
<proteinExistence type="predicted"/>
<evidence type="ECO:0008006" key="3">
    <source>
        <dbReference type="Google" id="ProtNLM"/>
    </source>
</evidence>
<evidence type="ECO:0000313" key="1">
    <source>
        <dbReference type="EMBL" id="MBB2183542.1"/>
    </source>
</evidence>
<organism evidence="1 2">
    <name type="scientific">Variimorphobacter saccharofermentans</name>
    <dbReference type="NCBI Taxonomy" id="2755051"/>
    <lineage>
        <taxon>Bacteria</taxon>
        <taxon>Bacillati</taxon>
        <taxon>Bacillota</taxon>
        <taxon>Clostridia</taxon>
        <taxon>Lachnospirales</taxon>
        <taxon>Lachnospiraceae</taxon>
        <taxon>Variimorphobacter</taxon>
    </lineage>
</organism>
<protein>
    <recommendedName>
        <fullName evidence="3">Alpha/beta hydrolase</fullName>
    </recommendedName>
</protein>
<dbReference type="SUPFAM" id="SSF53474">
    <property type="entry name" value="alpha/beta-Hydrolases"/>
    <property type="match status" value="2"/>
</dbReference>
<keyword evidence="2" id="KW-1185">Reference proteome</keyword>
<comment type="caution">
    <text evidence="1">The sequence shown here is derived from an EMBL/GenBank/DDBJ whole genome shotgun (WGS) entry which is preliminary data.</text>
</comment>
<sequence>MIIQKKLLSGEFVILYCCERKSDYVTIMCPGLGFSKVGPYFLLANIARNLYKEKVDTILFDYFGQGDSEGDFYSMSYETVVQSTKNILEYAYSKGYRNIILVGFGIGNLVCNELCIDPNIKMLCLIDYNADTFEKFDIPEHVEYIEGSISNTKEGRLIRNFVGLTPCCNGDPISVRTFKYKPDILYNYKICNKPVCLMDNQTLAEFGAFLNSLEYKKWNDERAFADAWDKINEYVVKWILKEIKLEKVTDTRKNLEDNNTEFSYSYEEKEVYFEVEGMQGVLSYPVNYDNTKTYECIIYEPGLGGERVDHMRTGVLAAREFVENEYFFFRYDYAGCGVSEGDFYKYRWGDKYERLVNILEFIKNNFPVKSFGILSYSEGAKVAVWACRFCDDVKAVVMWSPVLINGFINYQGLKDGDAQNVIIPRFIKNKKRGIVLPTQAYYLGLEYFSDQKKNELYENLNEINKPIKIFYGLKDPLFQEDVYCVQSDSISCEIVGEGHLFNYQNTLSVIKKSVNYFGLKK</sequence>
<evidence type="ECO:0000313" key="2">
    <source>
        <dbReference type="Proteomes" id="UP000574276"/>
    </source>
</evidence>
<dbReference type="Gene3D" id="3.40.50.1820">
    <property type="entry name" value="alpha/beta hydrolase"/>
    <property type="match status" value="2"/>
</dbReference>
<name>A0A839K2X2_9FIRM</name>